<dbReference type="AlphaFoldDB" id="Q0APJ8"/>
<sequence precursor="true">MRTLIFSSLLALGVAAAAMAQEPSSQSDIDPTAQDAMIDFGGPEEVVILTTDGTRHVIQAEIATTPAQKQRGLMWRETVEPGTGMLFQYSPPESASMWMRNTLVDLDLVFIDSNGSVVKIIAFAQSESLRSLGSDATVAGVLELGAGQAIALGLRPGDTVRHAIFGNETTPATVADDEAAAEEAPADAQ</sequence>
<feature type="signal peptide" evidence="1">
    <location>
        <begin position="1"/>
        <end position="20"/>
    </location>
</feature>
<dbReference type="Gene3D" id="2.60.120.1140">
    <property type="entry name" value="Protein of unknown function DUF192"/>
    <property type="match status" value="1"/>
</dbReference>
<dbReference type="OrthoDB" id="9808290at2"/>
<dbReference type="Proteomes" id="UP000001964">
    <property type="component" value="Chromosome"/>
</dbReference>
<accession>Q0APJ8</accession>
<keyword evidence="1" id="KW-0732">Signal</keyword>
<dbReference type="STRING" id="394221.Mmar10_1497"/>
<dbReference type="PANTHER" id="PTHR37953">
    <property type="entry name" value="UPF0127 PROTEIN MJ1496"/>
    <property type="match status" value="1"/>
</dbReference>
<evidence type="ECO:0008006" key="4">
    <source>
        <dbReference type="Google" id="ProtNLM"/>
    </source>
</evidence>
<gene>
    <name evidence="2" type="ordered locus">Mmar10_1497</name>
</gene>
<dbReference type="InterPro" id="IPR038695">
    <property type="entry name" value="Saro_0823-like_sf"/>
</dbReference>
<evidence type="ECO:0000256" key="1">
    <source>
        <dbReference type="SAM" id="SignalP"/>
    </source>
</evidence>
<name>Q0APJ8_MARMM</name>
<dbReference type="KEGG" id="mmr:Mmar10_1497"/>
<dbReference type="PANTHER" id="PTHR37953:SF1">
    <property type="entry name" value="UPF0127 PROTEIN MJ1496"/>
    <property type="match status" value="1"/>
</dbReference>
<dbReference type="eggNOG" id="COG1430">
    <property type="taxonomic scope" value="Bacteria"/>
</dbReference>
<protein>
    <recommendedName>
        <fullName evidence="4">DUF192 domain-containing protein</fullName>
    </recommendedName>
</protein>
<dbReference type="Pfam" id="PF02643">
    <property type="entry name" value="DUF192"/>
    <property type="match status" value="1"/>
</dbReference>
<dbReference type="HOGENOM" id="CLU_097039_2_1_5"/>
<feature type="chain" id="PRO_5004168276" description="DUF192 domain-containing protein" evidence="1">
    <location>
        <begin position="21"/>
        <end position="189"/>
    </location>
</feature>
<evidence type="ECO:0000313" key="2">
    <source>
        <dbReference type="EMBL" id="ABI65789.1"/>
    </source>
</evidence>
<organism evidence="2 3">
    <name type="scientific">Maricaulis maris (strain MCS10)</name>
    <name type="common">Caulobacter maris</name>
    <dbReference type="NCBI Taxonomy" id="394221"/>
    <lineage>
        <taxon>Bacteria</taxon>
        <taxon>Pseudomonadati</taxon>
        <taxon>Pseudomonadota</taxon>
        <taxon>Alphaproteobacteria</taxon>
        <taxon>Maricaulales</taxon>
        <taxon>Maricaulaceae</taxon>
        <taxon>Maricaulis</taxon>
    </lineage>
</organism>
<dbReference type="RefSeq" id="WP_011643436.1">
    <property type="nucleotide sequence ID" value="NC_008347.1"/>
</dbReference>
<dbReference type="InterPro" id="IPR003795">
    <property type="entry name" value="DUF192"/>
</dbReference>
<dbReference type="EMBL" id="CP000449">
    <property type="protein sequence ID" value="ABI65789.1"/>
    <property type="molecule type" value="Genomic_DNA"/>
</dbReference>
<proteinExistence type="predicted"/>
<keyword evidence="3" id="KW-1185">Reference proteome</keyword>
<evidence type="ECO:0000313" key="3">
    <source>
        <dbReference type="Proteomes" id="UP000001964"/>
    </source>
</evidence>
<reference evidence="2 3" key="1">
    <citation type="submission" date="2006-08" db="EMBL/GenBank/DDBJ databases">
        <title>Complete sequence of Maricaulis maris MCS10.</title>
        <authorList>
            <consortium name="US DOE Joint Genome Institute"/>
            <person name="Copeland A."/>
            <person name="Lucas S."/>
            <person name="Lapidus A."/>
            <person name="Barry K."/>
            <person name="Detter J.C."/>
            <person name="Glavina del Rio T."/>
            <person name="Hammon N."/>
            <person name="Israni S."/>
            <person name="Dalin E."/>
            <person name="Tice H."/>
            <person name="Pitluck S."/>
            <person name="Saunders E."/>
            <person name="Brettin T."/>
            <person name="Bruce D."/>
            <person name="Han C."/>
            <person name="Tapia R."/>
            <person name="Gilna P."/>
            <person name="Schmutz J."/>
            <person name="Larimer F."/>
            <person name="Land M."/>
            <person name="Hauser L."/>
            <person name="Kyrpides N."/>
            <person name="Mikhailova N."/>
            <person name="Viollier P."/>
            <person name="Stephens C."/>
            <person name="Richardson P."/>
        </authorList>
    </citation>
    <scope>NUCLEOTIDE SEQUENCE [LARGE SCALE GENOMIC DNA]</scope>
    <source>
        <strain evidence="2 3">MCS10</strain>
    </source>
</reference>